<dbReference type="EMBL" id="PSQE01000002">
    <property type="protein sequence ID" value="RHN76195.1"/>
    <property type="molecule type" value="Genomic_DNA"/>
</dbReference>
<keyword evidence="4" id="KW-1185">Reference proteome</keyword>
<evidence type="ECO:0000313" key="2">
    <source>
        <dbReference type="EMBL" id="RHN76195.1"/>
    </source>
</evidence>
<evidence type="ECO:0000313" key="4">
    <source>
        <dbReference type="Proteomes" id="UP000002051"/>
    </source>
</evidence>
<evidence type="ECO:0000313" key="5">
    <source>
        <dbReference type="Proteomes" id="UP000265566"/>
    </source>
</evidence>
<dbReference type="AlphaFoldDB" id="G7IHU7"/>
<dbReference type="Proteomes" id="UP000002051">
    <property type="component" value="Chromosome 2"/>
</dbReference>
<reference evidence="5" key="4">
    <citation type="journal article" date="2018" name="Nat. Plants">
        <title>Whole-genome landscape of Medicago truncatula symbiotic genes.</title>
        <authorList>
            <person name="Pecrix Y."/>
            <person name="Staton S.E."/>
            <person name="Sallet E."/>
            <person name="Lelandais-Briere C."/>
            <person name="Moreau S."/>
            <person name="Carrere S."/>
            <person name="Blein T."/>
            <person name="Jardinaud M.F."/>
            <person name="Latrasse D."/>
            <person name="Zouine M."/>
            <person name="Zahm M."/>
            <person name="Kreplak J."/>
            <person name="Mayjonade B."/>
            <person name="Satge C."/>
            <person name="Perez M."/>
            <person name="Cauet S."/>
            <person name="Marande W."/>
            <person name="Chantry-Darmon C."/>
            <person name="Lopez-Roques C."/>
            <person name="Bouchez O."/>
            <person name="Berard A."/>
            <person name="Debelle F."/>
            <person name="Munos S."/>
            <person name="Bendahmane A."/>
            <person name="Berges H."/>
            <person name="Niebel A."/>
            <person name="Buitink J."/>
            <person name="Frugier F."/>
            <person name="Benhamed M."/>
            <person name="Crespi M."/>
            <person name="Gouzy J."/>
            <person name="Gamas P."/>
        </authorList>
    </citation>
    <scope>NUCLEOTIDE SEQUENCE [LARGE SCALE GENOMIC DNA]</scope>
    <source>
        <strain evidence="5">cv. Jemalong A17</strain>
    </source>
</reference>
<protein>
    <submittedName>
        <fullName evidence="1 3">Uncharacterized protein</fullName>
    </submittedName>
</protein>
<name>G7IHU7_MEDTR</name>
<dbReference type="Gramene" id="rna12481">
    <property type="protein sequence ID" value="RHN76195.1"/>
    <property type="gene ID" value="gene12481"/>
</dbReference>
<dbReference type="PaxDb" id="3880-AES67769"/>
<dbReference type="EMBL" id="CM001218">
    <property type="protein sequence ID" value="AES67769.1"/>
    <property type="molecule type" value="Genomic_DNA"/>
</dbReference>
<evidence type="ECO:0000313" key="3">
    <source>
        <dbReference type="EnsemblPlants" id="AES67769"/>
    </source>
</evidence>
<organism evidence="1 4">
    <name type="scientific">Medicago truncatula</name>
    <name type="common">Barrel medic</name>
    <name type="synonym">Medicago tribuloides</name>
    <dbReference type="NCBI Taxonomy" id="3880"/>
    <lineage>
        <taxon>Eukaryota</taxon>
        <taxon>Viridiplantae</taxon>
        <taxon>Streptophyta</taxon>
        <taxon>Embryophyta</taxon>
        <taxon>Tracheophyta</taxon>
        <taxon>Spermatophyta</taxon>
        <taxon>Magnoliopsida</taxon>
        <taxon>eudicotyledons</taxon>
        <taxon>Gunneridae</taxon>
        <taxon>Pentapetalae</taxon>
        <taxon>rosids</taxon>
        <taxon>fabids</taxon>
        <taxon>Fabales</taxon>
        <taxon>Fabaceae</taxon>
        <taxon>Papilionoideae</taxon>
        <taxon>50 kb inversion clade</taxon>
        <taxon>NPAAA clade</taxon>
        <taxon>Hologalegina</taxon>
        <taxon>IRL clade</taxon>
        <taxon>Trifolieae</taxon>
        <taxon>Medicago</taxon>
    </lineage>
</organism>
<dbReference type="Proteomes" id="UP000265566">
    <property type="component" value="Chromosome 2"/>
</dbReference>
<dbReference type="EnsemblPlants" id="AES67769">
    <property type="protein sequence ID" value="AES67769"/>
    <property type="gene ID" value="MTR_2g098900"/>
</dbReference>
<dbReference type="HOGENOM" id="CLU_2310209_0_0_1"/>
<reference evidence="1 4" key="1">
    <citation type="journal article" date="2011" name="Nature">
        <title>The Medicago genome provides insight into the evolution of rhizobial symbioses.</title>
        <authorList>
            <person name="Young N.D."/>
            <person name="Debelle F."/>
            <person name="Oldroyd G.E."/>
            <person name="Geurts R."/>
            <person name="Cannon S.B."/>
            <person name="Udvardi M.K."/>
            <person name="Benedito V.A."/>
            <person name="Mayer K.F."/>
            <person name="Gouzy J."/>
            <person name="Schoof H."/>
            <person name="Van de Peer Y."/>
            <person name="Proost S."/>
            <person name="Cook D.R."/>
            <person name="Meyers B.C."/>
            <person name="Spannagl M."/>
            <person name="Cheung F."/>
            <person name="De Mita S."/>
            <person name="Krishnakumar V."/>
            <person name="Gundlach H."/>
            <person name="Zhou S."/>
            <person name="Mudge J."/>
            <person name="Bharti A.K."/>
            <person name="Murray J.D."/>
            <person name="Naoumkina M.A."/>
            <person name="Rosen B."/>
            <person name="Silverstein K.A."/>
            <person name="Tang H."/>
            <person name="Rombauts S."/>
            <person name="Zhao P.X."/>
            <person name="Zhou P."/>
            <person name="Barbe V."/>
            <person name="Bardou P."/>
            <person name="Bechner M."/>
            <person name="Bellec A."/>
            <person name="Berger A."/>
            <person name="Berges H."/>
            <person name="Bidwell S."/>
            <person name="Bisseling T."/>
            <person name="Choisne N."/>
            <person name="Couloux A."/>
            <person name="Denny R."/>
            <person name="Deshpande S."/>
            <person name="Dai X."/>
            <person name="Doyle J.J."/>
            <person name="Dudez A.M."/>
            <person name="Farmer A.D."/>
            <person name="Fouteau S."/>
            <person name="Franken C."/>
            <person name="Gibelin C."/>
            <person name="Gish J."/>
            <person name="Goldstein S."/>
            <person name="Gonzalez A.J."/>
            <person name="Green P.J."/>
            <person name="Hallab A."/>
            <person name="Hartog M."/>
            <person name="Hua A."/>
            <person name="Humphray S.J."/>
            <person name="Jeong D.H."/>
            <person name="Jing Y."/>
            <person name="Jocker A."/>
            <person name="Kenton S.M."/>
            <person name="Kim D.J."/>
            <person name="Klee K."/>
            <person name="Lai H."/>
            <person name="Lang C."/>
            <person name="Lin S."/>
            <person name="Macmil S.L."/>
            <person name="Magdelenat G."/>
            <person name="Matthews L."/>
            <person name="McCorrison J."/>
            <person name="Monaghan E.L."/>
            <person name="Mun J.H."/>
            <person name="Najar F.Z."/>
            <person name="Nicholson C."/>
            <person name="Noirot C."/>
            <person name="O'Bleness M."/>
            <person name="Paule C.R."/>
            <person name="Poulain J."/>
            <person name="Prion F."/>
            <person name="Qin B."/>
            <person name="Qu C."/>
            <person name="Retzel E.F."/>
            <person name="Riddle C."/>
            <person name="Sallet E."/>
            <person name="Samain S."/>
            <person name="Samson N."/>
            <person name="Sanders I."/>
            <person name="Saurat O."/>
            <person name="Scarpelli C."/>
            <person name="Schiex T."/>
            <person name="Segurens B."/>
            <person name="Severin A.J."/>
            <person name="Sherrier D.J."/>
            <person name="Shi R."/>
            <person name="Sims S."/>
            <person name="Singer S.R."/>
            <person name="Sinharoy S."/>
            <person name="Sterck L."/>
            <person name="Viollet A."/>
            <person name="Wang B.B."/>
            <person name="Wang K."/>
            <person name="Wang M."/>
            <person name="Wang X."/>
            <person name="Warfsmann J."/>
            <person name="Weissenbach J."/>
            <person name="White D.D."/>
            <person name="White J.D."/>
            <person name="Wiley G.B."/>
            <person name="Wincker P."/>
            <person name="Xing Y."/>
            <person name="Yang L."/>
            <person name="Yao Z."/>
            <person name="Ying F."/>
            <person name="Zhai J."/>
            <person name="Zhou L."/>
            <person name="Zuber A."/>
            <person name="Denarie J."/>
            <person name="Dixon R.A."/>
            <person name="May G.D."/>
            <person name="Schwartz D.C."/>
            <person name="Rogers J."/>
            <person name="Quetier F."/>
            <person name="Town C.D."/>
            <person name="Roe B.A."/>
        </authorList>
    </citation>
    <scope>NUCLEOTIDE SEQUENCE [LARGE SCALE GENOMIC DNA]</scope>
    <source>
        <strain evidence="1">A17</strain>
        <strain evidence="3 4">cv. Jemalong A17</strain>
    </source>
</reference>
<evidence type="ECO:0000313" key="1">
    <source>
        <dbReference type="EMBL" id="AES67769.1"/>
    </source>
</evidence>
<accession>G7IHU7</accession>
<sequence>MFLASSSSSLPCQICLFNDFFPSVFLIFSLTRSGSPNRPSHRFLASHTGFHRFNCMTDPISRPNRSRPRLTVQPIGPSFKTMMTYVCRRECDGNPLDRVL</sequence>
<reference evidence="1 4" key="2">
    <citation type="journal article" date="2014" name="BMC Genomics">
        <title>An improved genome release (version Mt4.0) for the model legume Medicago truncatula.</title>
        <authorList>
            <person name="Tang H."/>
            <person name="Krishnakumar V."/>
            <person name="Bidwell S."/>
            <person name="Rosen B."/>
            <person name="Chan A."/>
            <person name="Zhou S."/>
            <person name="Gentzbittel L."/>
            <person name="Childs K.L."/>
            <person name="Yandell M."/>
            <person name="Gundlach H."/>
            <person name="Mayer K.F."/>
            <person name="Schwartz D.C."/>
            <person name="Town C.D."/>
        </authorList>
    </citation>
    <scope>GENOME REANNOTATION</scope>
    <source>
        <strain evidence="3 4">cv. Jemalong A17</strain>
    </source>
</reference>
<reference evidence="2" key="5">
    <citation type="journal article" date="2018" name="Nat. Plants">
        <title>Whole-genome landscape of Medicago truncatula symbiotic genes.</title>
        <authorList>
            <person name="Pecrix Y."/>
            <person name="Gamas P."/>
            <person name="Carrere S."/>
        </authorList>
    </citation>
    <scope>NUCLEOTIDE SEQUENCE</scope>
    <source>
        <tissue evidence="2">Leaves</tissue>
    </source>
</reference>
<gene>
    <name evidence="1" type="ordered locus">MTR_2g098900</name>
    <name evidence="2" type="ORF">MtrunA17_Chr2g0329381</name>
</gene>
<proteinExistence type="predicted"/>
<reference evidence="3" key="3">
    <citation type="submission" date="2015-04" db="UniProtKB">
        <authorList>
            <consortium name="EnsemblPlants"/>
        </authorList>
    </citation>
    <scope>IDENTIFICATION</scope>
    <source>
        <strain evidence="3">cv. Jemalong A17</strain>
    </source>
</reference>